<evidence type="ECO:0000313" key="3">
    <source>
        <dbReference type="Proteomes" id="UP001482620"/>
    </source>
</evidence>
<accession>A0ABV0U8F1</accession>
<dbReference type="Proteomes" id="UP001482620">
    <property type="component" value="Unassembled WGS sequence"/>
</dbReference>
<evidence type="ECO:0000313" key="2">
    <source>
        <dbReference type="EMBL" id="MEQ2241079.1"/>
    </source>
</evidence>
<feature type="compositionally biased region" description="Polar residues" evidence="1">
    <location>
        <begin position="45"/>
        <end position="62"/>
    </location>
</feature>
<organism evidence="2 3">
    <name type="scientific">Ilyodon furcidens</name>
    <name type="common">goldbreast splitfin</name>
    <dbReference type="NCBI Taxonomy" id="33524"/>
    <lineage>
        <taxon>Eukaryota</taxon>
        <taxon>Metazoa</taxon>
        <taxon>Chordata</taxon>
        <taxon>Craniata</taxon>
        <taxon>Vertebrata</taxon>
        <taxon>Euteleostomi</taxon>
        <taxon>Actinopterygii</taxon>
        <taxon>Neopterygii</taxon>
        <taxon>Teleostei</taxon>
        <taxon>Neoteleostei</taxon>
        <taxon>Acanthomorphata</taxon>
        <taxon>Ovalentaria</taxon>
        <taxon>Atherinomorphae</taxon>
        <taxon>Cyprinodontiformes</taxon>
        <taxon>Goodeidae</taxon>
        <taxon>Ilyodon</taxon>
    </lineage>
</organism>
<name>A0ABV0U8F1_9TELE</name>
<reference evidence="2 3" key="1">
    <citation type="submission" date="2021-06" db="EMBL/GenBank/DDBJ databases">
        <authorList>
            <person name="Palmer J.M."/>
        </authorList>
    </citation>
    <scope>NUCLEOTIDE SEQUENCE [LARGE SCALE GENOMIC DNA]</scope>
    <source>
        <strain evidence="3">if_2019</strain>
        <tissue evidence="2">Muscle</tissue>
    </source>
</reference>
<proteinExistence type="predicted"/>
<comment type="caution">
    <text evidence="2">The sequence shown here is derived from an EMBL/GenBank/DDBJ whole genome shotgun (WGS) entry which is preliminary data.</text>
</comment>
<protein>
    <submittedName>
        <fullName evidence="2">Uncharacterized protein</fullName>
    </submittedName>
</protein>
<dbReference type="EMBL" id="JAHRIQ010060261">
    <property type="protein sequence ID" value="MEQ2241079.1"/>
    <property type="molecule type" value="Genomic_DNA"/>
</dbReference>
<evidence type="ECO:0000256" key="1">
    <source>
        <dbReference type="SAM" id="MobiDB-lite"/>
    </source>
</evidence>
<gene>
    <name evidence="2" type="ORF">ILYODFUR_021691</name>
</gene>
<feature type="region of interest" description="Disordered" evidence="1">
    <location>
        <begin position="39"/>
        <end position="85"/>
    </location>
</feature>
<keyword evidence="3" id="KW-1185">Reference proteome</keyword>
<sequence length="135" mass="15091">MHVLFRQENGFCVINEIQSLKPLKLQSIRDDIKSVDDSSLPVTLRESSNADQDVTSAQSEQLGQGGGKRFATGHHSHSAWRSEHREVRRQVSLTVSVLEASEGRAKDWVELLRKPHLHLSLPVAAITIENLTKFG</sequence>